<sequence length="262" mass="28505">MVSVNELNALSAQARGIIIDIAASEVGCHLGGALSVIDILIYTLNNYLADQNNCVVLSKGHAAAALYSAMYVLGYSDTNPADEYGQCHSLYTGHPNHKIPHIRFSTGSLGHGVGYAAGWALAQRQAGSNGTAIVIGGDGELQEGLCWEVLQVLSAQKITDFIYIIDRNGAQNDGYVNDISPMVDLKERFASYHMDVVEIDGHDFEQLAKALSSRRNRGLVIIANTVKGKGIPQIEGNPSCHYVKIKRHQAIKWKMELDHAFR</sequence>
<dbReference type="Gene3D" id="3.40.50.970">
    <property type="match status" value="1"/>
</dbReference>
<reference evidence="5 8" key="3">
    <citation type="submission" date="2017-11" db="EMBL/GenBank/DDBJ databases">
        <title>Complete genome sequence of Serratia sp. ATCC 39006 LacA.</title>
        <authorList>
            <person name="Hampton H.G."/>
            <person name="Jackson S.A."/>
            <person name="Jauregui R."/>
            <person name="Poulter G.T.M."/>
            <person name="Salmond G.P.C."/>
            <person name="Fineran P.C."/>
        </authorList>
    </citation>
    <scope>NUCLEOTIDE SEQUENCE [LARGE SCALE GENOMIC DNA]</scope>
    <source>
        <strain evidence="5 8">ATCC 39006</strain>
    </source>
</reference>
<dbReference type="AlphaFoldDB" id="A0A2I5T5Y5"/>
<organism evidence="6 7">
    <name type="scientific">Serratia sp. (strain ATCC 39006)</name>
    <name type="common">Prodigiosinella confusarubida</name>
    <dbReference type="NCBI Taxonomy" id="104623"/>
    <lineage>
        <taxon>Bacteria</taxon>
        <taxon>Pseudomonadati</taxon>
        <taxon>Pseudomonadota</taxon>
        <taxon>Gammaproteobacteria</taxon>
        <taxon>Enterobacterales</taxon>
        <taxon>Pectobacteriaceae</taxon>
        <taxon>Prodigiosinella</taxon>
    </lineage>
</organism>
<keyword evidence="7" id="KW-1185">Reference proteome</keyword>
<dbReference type="PANTHER" id="PTHR47514">
    <property type="entry name" value="TRANSKETOLASE N-TERMINAL SECTION-RELATED"/>
    <property type="match status" value="1"/>
</dbReference>
<dbReference type="EMBL" id="CP025084">
    <property type="protein sequence ID" value="AUH04302.1"/>
    <property type="molecule type" value="Genomic_DNA"/>
</dbReference>
<evidence type="ECO:0000313" key="6">
    <source>
        <dbReference type="EMBL" id="AUH04302.1"/>
    </source>
</evidence>
<proteinExistence type="inferred from homology"/>
<evidence type="ECO:0000259" key="4">
    <source>
        <dbReference type="Pfam" id="PF00456"/>
    </source>
</evidence>
<dbReference type="EMBL" id="CP025085">
    <property type="protein sequence ID" value="AUG99982.1"/>
    <property type="molecule type" value="Genomic_DNA"/>
</dbReference>
<dbReference type="PANTHER" id="PTHR47514:SF1">
    <property type="entry name" value="TRANSKETOLASE N-TERMINAL SECTION-RELATED"/>
    <property type="match status" value="1"/>
</dbReference>
<gene>
    <name evidence="5" type="ORF">CWC46_09310</name>
    <name evidence="6" type="ORF">Ser39006_009315</name>
</gene>
<reference evidence="6" key="2">
    <citation type="submission" date="2013-09" db="EMBL/GenBank/DDBJ databases">
        <authorList>
            <person name="Wang G."/>
            <person name="Yang Y."/>
            <person name="Su Y."/>
        </authorList>
    </citation>
    <scope>NUCLEOTIDE SEQUENCE</scope>
    <source>
        <strain evidence="6">ATCC 39006</strain>
    </source>
</reference>
<protein>
    <submittedName>
        <fullName evidence="6">Transketolase</fullName>
    </submittedName>
</protein>
<evidence type="ECO:0000256" key="3">
    <source>
        <dbReference type="ARBA" id="ARBA00023052"/>
    </source>
</evidence>
<dbReference type="OrthoDB" id="8732661at2"/>
<dbReference type="STRING" id="104623.Ser39006_03600"/>
<dbReference type="Pfam" id="PF00456">
    <property type="entry name" value="Transketolase_N"/>
    <property type="match status" value="1"/>
</dbReference>
<evidence type="ECO:0000256" key="1">
    <source>
        <dbReference type="ARBA" id="ARBA00001964"/>
    </source>
</evidence>
<dbReference type="Proteomes" id="UP000017700">
    <property type="component" value="Chromosome"/>
</dbReference>
<comment type="cofactor">
    <cofactor evidence="1">
        <name>thiamine diphosphate</name>
        <dbReference type="ChEBI" id="CHEBI:58937"/>
    </cofactor>
</comment>
<reference evidence="6" key="4">
    <citation type="submission" date="2017-11" db="EMBL/GenBank/DDBJ databases">
        <title>Complete genome sequence of Serratia sp. ATCC 39006.</title>
        <authorList>
            <person name="Hampton H.G."/>
            <person name="Jackson S.A."/>
            <person name="Jauregui R."/>
            <person name="Poulter G.T.M."/>
            <person name="Salmond G.P.C."/>
            <person name="Fineran P.C."/>
        </authorList>
    </citation>
    <scope>NUCLEOTIDE SEQUENCE</scope>
    <source>
        <strain evidence="6">ATCC 39006</strain>
    </source>
</reference>
<keyword evidence="3" id="KW-0786">Thiamine pyrophosphate</keyword>
<dbReference type="InterPro" id="IPR005474">
    <property type="entry name" value="Transketolase_N"/>
</dbReference>
<dbReference type="SUPFAM" id="SSF52518">
    <property type="entry name" value="Thiamin diphosphate-binding fold (THDP-binding)"/>
    <property type="match status" value="1"/>
</dbReference>
<evidence type="ECO:0000313" key="8">
    <source>
        <dbReference type="Proteomes" id="UP000233778"/>
    </source>
</evidence>
<dbReference type="KEGG" id="serq:CWC46_09310"/>
<dbReference type="InterPro" id="IPR029061">
    <property type="entry name" value="THDP-binding"/>
</dbReference>
<feature type="domain" description="Transketolase N-terminal" evidence="4">
    <location>
        <begin position="23"/>
        <end position="250"/>
    </location>
</feature>
<reference evidence="6 7" key="1">
    <citation type="journal article" date="2013" name="Genome Announc.">
        <title>Draft genome sequence of Serratia sp. strain ATCC 39006, a model bacterium for analysis of the biosynthesis and regulation of prodigiosin, a carbapenem, and gas vesicles.</title>
        <authorList>
            <person name="Fineran P.C."/>
            <person name="Iglesias Cans M.C."/>
            <person name="Ramsay J.P."/>
            <person name="Wilf N.M."/>
            <person name="Cossyleon D."/>
            <person name="McNeil M.B."/>
            <person name="Williamson N.R."/>
            <person name="Monson R.E."/>
            <person name="Becher S.A."/>
            <person name="Stanton J.A."/>
            <person name="Brugger K."/>
            <person name="Brown S.D."/>
            <person name="Salmond G.P."/>
        </authorList>
    </citation>
    <scope>NUCLEOTIDE SEQUENCE [LARGE SCALE GENOMIC DNA]</scope>
    <source>
        <strain evidence="6">ATCC 39006</strain>
        <strain evidence="7">ATCC 39006 / SC 11482</strain>
    </source>
</reference>
<comment type="similarity">
    <text evidence="2">Belongs to the transketolase family.</text>
</comment>
<accession>A0A2I5T5Y5</accession>
<dbReference type="Proteomes" id="UP000233778">
    <property type="component" value="Chromosome"/>
</dbReference>
<dbReference type="RefSeq" id="WP_021016862.1">
    <property type="nucleotide sequence ID" value="NZ_CP025084.1"/>
</dbReference>
<evidence type="ECO:0000313" key="7">
    <source>
        <dbReference type="Proteomes" id="UP000017700"/>
    </source>
</evidence>
<dbReference type="KEGG" id="sera:Ser39006_009315"/>
<name>A0A2I5T5Y5_SERS3</name>
<evidence type="ECO:0000256" key="2">
    <source>
        <dbReference type="ARBA" id="ARBA00007131"/>
    </source>
</evidence>
<evidence type="ECO:0000313" key="5">
    <source>
        <dbReference type="EMBL" id="AUG99982.1"/>
    </source>
</evidence>